<evidence type="ECO:0000313" key="1">
    <source>
        <dbReference type="EMBL" id="GBB85501.1"/>
    </source>
</evidence>
<organism evidence="1 2">
    <name type="scientific">Rhizophagus clarus</name>
    <dbReference type="NCBI Taxonomy" id="94130"/>
    <lineage>
        <taxon>Eukaryota</taxon>
        <taxon>Fungi</taxon>
        <taxon>Fungi incertae sedis</taxon>
        <taxon>Mucoromycota</taxon>
        <taxon>Glomeromycotina</taxon>
        <taxon>Glomeromycetes</taxon>
        <taxon>Glomerales</taxon>
        <taxon>Glomeraceae</taxon>
        <taxon>Rhizophagus</taxon>
    </lineage>
</organism>
<dbReference type="AlphaFoldDB" id="A0A2Z6QL35"/>
<proteinExistence type="predicted"/>
<sequence>MNRAHASIDYNTLRGFHNEYEFVKQAILADNSLTEDEKTEAVRLIEKNYDRDKILYNSGTRRICENCKNKND</sequence>
<reference evidence="1 2" key="1">
    <citation type="submission" date="2017-11" db="EMBL/GenBank/DDBJ databases">
        <title>The genome of Rhizophagus clarus HR1 reveals common genetic basis of auxotrophy among arbuscular mycorrhizal fungi.</title>
        <authorList>
            <person name="Kobayashi Y."/>
        </authorList>
    </citation>
    <scope>NUCLEOTIDE SEQUENCE [LARGE SCALE GENOMIC DNA]</scope>
    <source>
        <strain evidence="1 2">HR1</strain>
    </source>
</reference>
<dbReference type="EMBL" id="BEXD01000225">
    <property type="protein sequence ID" value="GBB85501.1"/>
    <property type="molecule type" value="Genomic_DNA"/>
</dbReference>
<accession>A0A2Z6QL35</accession>
<protein>
    <submittedName>
        <fullName evidence="1">Uncharacterized protein</fullName>
    </submittedName>
</protein>
<evidence type="ECO:0000313" key="2">
    <source>
        <dbReference type="Proteomes" id="UP000247702"/>
    </source>
</evidence>
<dbReference type="Proteomes" id="UP000247702">
    <property type="component" value="Unassembled WGS sequence"/>
</dbReference>
<name>A0A2Z6QL35_9GLOM</name>
<gene>
    <name evidence="1" type="ORF">RclHR1_01200015</name>
</gene>
<keyword evidence="2" id="KW-1185">Reference proteome</keyword>
<comment type="caution">
    <text evidence="1">The sequence shown here is derived from an EMBL/GenBank/DDBJ whole genome shotgun (WGS) entry which is preliminary data.</text>
</comment>